<protein>
    <submittedName>
        <fullName evidence="1">Uncharacterized protein</fullName>
    </submittedName>
</protein>
<dbReference type="AlphaFoldDB" id="A0AAW1R7P8"/>
<gene>
    <name evidence="1" type="ORF">WJX72_007131</name>
</gene>
<proteinExistence type="predicted"/>
<evidence type="ECO:0000313" key="1">
    <source>
        <dbReference type="EMBL" id="KAK9829654.1"/>
    </source>
</evidence>
<name>A0AAW1R7P8_9CHLO</name>
<accession>A0AAW1R7P8</accession>
<comment type="caution">
    <text evidence="1">The sequence shown here is derived from an EMBL/GenBank/DDBJ whole genome shotgun (WGS) entry which is preliminary data.</text>
</comment>
<dbReference type="EMBL" id="JALJOR010000001">
    <property type="protein sequence ID" value="KAK9829654.1"/>
    <property type="molecule type" value="Genomic_DNA"/>
</dbReference>
<sequence>MEETRHSSVQEPWVGVGPNASKTLSFTAAEGKTVPSGLCESTGCVRFQSVELCPPGTHYDGSIHLHQEDGSRAEDCRRAM</sequence>
<dbReference type="Proteomes" id="UP001489004">
    <property type="component" value="Unassembled WGS sequence"/>
</dbReference>
<evidence type="ECO:0000313" key="2">
    <source>
        <dbReference type="Proteomes" id="UP001489004"/>
    </source>
</evidence>
<reference evidence="1 2" key="1">
    <citation type="journal article" date="2024" name="Nat. Commun.">
        <title>Phylogenomics reveals the evolutionary origins of lichenization in chlorophyte algae.</title>
        <authorList>
            <person name="Puginier C."/>
            <person name="Libourel C."/>
            <person name="Otte J."/>
            <person name="Skaloud P."/>
            <person name="Haon M."/>
            <person name="Grisel S."/>
            <person name="Petersen M."/>
            <person name="Berrin J.G."/>
            <person name="Delaux P.M."/>
            <person name="Dal Grande F."/>
            <person name="Keller J."/>
        </authorList>
    </citation>
    <scope>NUCLEOTIDE SEQUENCE [LARGE SCALE GENOMIC DNA]</scope>
    <source>
        <strain evidence="1 2">SAG 2043</strain>
    </source>
</reference>
<keyword evidence="2" id="KW-1185">Reference proteome</keyword>
<organism evidence="1 2">
    <name type="scientific">[Myrmecia] bisecta</name>
    <dbReference type="NCBI Taxonomy" id="41462"/>
    <lineage>
        <taxon>Eukaryota</taxon>
        <taxon>Viridiplantae</taxon>
        <taxon>Chlorophyta</taxon>
        <taxon>core chlorophytes</taxon>
        <taxon>Trebouxiophyceae</taxon>
        <taxon>Trebouxiales</taxon>
        <taxon>Trebouxiaceae</taxon>
        <taxon>Myrmecia</taxon>
    </lineage>
</organism>